<accession>A0ACB8VTJ0</accession>
<organism evidence="1 2">
    <name type="scientific">Scortum barcoo</name>
    <name type="common">barcoo grunter</name>
    <dbReference type="NCBI Taxonomy" id="214431"/>
    <lineage>
        <taxon>Eukaryota</taxon>
        <taxon>Metazoa</taxon>
        <taxon>Chordata</taxon>
        <taxon>Craniata</taxon>
        <taxon>Vertebrata</taxon>
        <taxon>Euteleostomi</taxon>
        <taxon>Actinopterygii</taxon>
        <taxon>Neopterygii</taxon>
        <taxon>Teleostei</taxon>
        <taxon>Neoteleostei</taxon>
        <taxon>Acanthomorphata</taxon>
        <taxon>Eupercaria</taxon>
        <taxon>Centrarchiformes</taxon>
        <taxon>Terapontoidei</taxon>
        <taxon>Terapontidae</taxon>
        <taxon>Scortum</taxon>
    </lineage>
</organism>
<comment type="caution">
    <text evidence="1">The sequence shown here is derived from an EMBL/GenBank/DDBJ whole genome shotgun (WGS) entry which is preliminary data.</text>
</comment>
<dbReference type="EMBL" id="CM041549">
    <property type="protein sequence ID" value="KAI3357833.1"/>
    <property type="molecule type" value="Genomic_DNA"/>
</dbReference>
<evidence type="ECO:0000313" key="2">
    <source>
        <dbReference type="Proteomes" id="UP000831701"/>
    </source>
</evidence>
<reference evidence="1" key="1">
    <citation type="submission" date="2022-04" db="EMBL/GenBank/DDBJ databases">
        <title>Jade perch genome.</title>
        <authorList>
            <person name="Chao B."/>
        </authorList>
    </citation>
    <scope>NUCLEOTIDE SEQUENCE</scope>
    <source>
        <strain evidence="1">CB-2022</strain>
    </source>
</reference>
<gene>
    <name evidence="1" type="ORF">L3Q82_016221</name>
</gene>
<name>A0ACB8VTJ0_9TELE</name>
<dbReference type="Proteomes" id="UP000831701">
    <property type="component" value="Chromosome 19"/>
</dbReference>
<keyword evidence="2" id="KW-1185">Reference proteome</keyword>
<sequence>MHREESAEVAWASICFPGCPLDALPREGVPGMSHREEAQGKTQDTLERLCLSAGLGTPRRSPRKSWRKCLGTVSSAQTGRSSGRAAVREGEVDLEEYTSAVLGYISKCTEDVTSTRTVTGYPNQKPWLNAEVRSLLKARDAAFRSGDRLALRAARRQLTAGVKRAKAAYAQRIQGHFTSNESKEYVEGHKVHHRL</sequence>
<protein>
    <submittedName>
        <fullName evidence="1">Uncharacterized protein</fullName>
    </submittedName>
</protein>
<proteinExistence type="predicted"/>
<evidence type="ECO:0000313" key="1">
    <source>
        <dbReference type="EMBL" id="KAI3357833.1"/>
    </source>
</evidence>